<accession>A0A834HYW1</accession>
<feature type="compositionally biased region" description="Polar residues" evidence="1">
    <location>
        <begin position="1"/>
        <end position="12"/>
    </location>
</feature>
<evidence type="ECO:0000313" key="2">
    <source>
        <dbReference type="EMBL" id="KAF7267715.1"/>
    </source>
</evidence>
<gene>
    <name evidence="2" type="ORF">GWI33_019073</name>
</gene>
<dbReference type="Proteomes" id="UP000625711">
    <property type="component" value="Unassembled WGS sequence"/>
</dbReference>
<protein>
    <submittedName>
        <fullName evidence="2">Uncharacterized protein</fullName>
    </submittedName>
</protein>
<feature type="region of interest" description="Disordered" evidence="1">
    <location>
        <begin position="64"/>
        <end position="96"/>
    </location>
</feature>
<name>A0A834HYW1_RHYFE</name>
<sequence>MILEAISSTHSTASRKKTRPGSVQRFRGGAYRSRCSPPSNGTVSTLYVCRSQGEPRYLKINPNIPLPPPPSGPGTLFDALSPPINHPPANPSRVRSFFRSSQPPAVYLSHARALCRPGEE</sequence>
<evidence type="ECO:0000313" key="3">
    <source>
        <dbReference type="Proteomes" id="UP000625711"/>
    </source>
</evidence>
<evidence type="ECO:0000256" key="1">
    <source>
        <dbReference type="SAM" id="MobiDB-lite"/>
    </source>
</evidence>
<comment type="caution">
    <text evidence="2">The sequence shown here is derived from an EMBL/GenBank/DDBJ whole genome shotgun (WGS) entry which is preliminary data.</text>
</comment>
<keyword evidence="3" id="KW-1185">Reference proteome</keyword>
<proteinExistence type="predicted"/>
<reference evidence="2" key="1">
    <citation type="submission" date="2020-08" db="EMBL/GenBank/DDBJ databases">
        <title>Genome sequencing and assembly of the red palm weevil Rhynchophorus ferrugineus.</title>
        <authorList>
            <person name="Dias G.B."/>
            <person name="Bergman C.M."/>
            <person name="Manee M."/>
        </authorList>
    </citation>
    <scope>NUCLEOTIDE SEQUENCE</scope>
    <source>
        <strain evidence="2">AA-2017</strain>
        <tissue evidence="2">Whole larva</tissue>
    </source>
</reference>
<dbReference type="EMBL" id="JAACXV010014396">
    <property type="protein sequence ID" value="KAF7267715.1"/>
    <property type="molecule type" value="Genomic_DNA"/>
</dbReference>
<feature type="region of interest" description="Disordered" evidence="1">
    <location>
        <begin position="1"/>
        <end position="39"/>
    </location>
</feature>
<organism evidence="2 3">
    <name type="scientific">Rhynchophorus ferrugineus</name>
    <name type="common">Red palm weevil</name>
    <name type="synonym">Curculio ferrugineus</name>
    <dbReference type="NCBI Taxonomy" id="354439"/>
    <lineage>
        <taxon>Eukaryota</taxon>
        <taxon>Metazoa</taxon>
        <taxon>Ecdysozoa</taxon>
        <taxon>Arthropoda</taxon>
        <taxon>Hexapoda</taxon>
        <taxon>Insecta</taxon>
        <taxon>Pterygota</taxon>
        <taxon>Neoptera</taxon>
        <taxon>Endopterygota</taxon>
        <taxon>Coleoptera</taxon>
        <taxon>Polyphaga</taxon>
        <taxon>Cucujiformia</taxon>
        <taxon>Curculionidae</taxon>
        <taxon>Dryophthorinae</taxon>
        <taxon>Rhynchophorus</taxon>
    </lineage>
</organism>
<dbReference type="AlphaFoldDB" id="A0A834HYW1"/>